<gene>
    <name evidence="2" type="ORF">PUV54_08645</name>
</gene>
<keyword evidence="3" id="KW-1185">Reference proteome</keyword>
<feature type="signal peptide" evidence="1">
    <location>
        <begin position="1"/>
        <end position="28"/>
    </location>
</feature>
<organism evidence="2 3">
    <name type="scientific">Hyphococcus flavus</name>
    <dbReference type="NCBI Taxonomy" id="1866326"/>
    <lineage>
        <taxon>Bacteria</taxon>
        <taxon>Pseudomonadati</taxon>
        <taxon>Pseudomonadota</taxon>
        <taxon>Alphaproteobacteria</taxon>
        <taxon>Parvularculales</taxon>
        <taxon>Parvularculaceae</taxon>
        <taxon>Hyphococcus</taxon>
    </lineage>
</organism>
<dbReference type="InterPro" id="IPR010642">
    <property type="entry name" value="Invasion_prot_B"/>
</dbReference>
<evidence type="ECO:0000313" key="3">
    <source>
        <dbReference type="Proteomes" id="UP001214043"/>
    </source>
</evidence>
<accession>A0AAF0CB57</accession>
<dbReference type="RefSeq" id="WP_274491810.1">
    <property type="nucleotide sequence ID" value="NZ_CP118166.1"/>
</dbReference>
<reference evidence="2" key="1">
    <citation type="submission" date="2023-02" db="EMBL/GenBank/DDBJ databases">
        <title>Genome sequence of Hyphococcus flavus.</title>
        <authorList>
            <person name="Rong J.-C."/>
            <person name="Zhao Q."/>
            <person name="Yi M."/>
            <person name="Wu J.-Y."/>
        </authorList>
    </citation>
    <scope>NUCLEOTIDE SEQUENCE</scope>
    <source>
        <strain evidence="2">MCCC 1K03223</strain>
    </source>
</reference>
<evidence type="ECO:0000313" key="2">
    <source>
        <dbReference type="EMBL" id="WDI30025.1"/>
    </source>
</evidence>
<evidence type="ECO:0000256" key="1">
    <source>
        <dbReference type="SAM" id="SignalP"/>
    </source>
</evidence>
<dbReference type="KEGG" id="hfl:PUV54_08645"/>
<protein>
    <submittedName>
        <fullName evidence="2">Invasion associated locus B family protein</fullName>
    </submittedName>
</protein>
<dbReference type="InterPro" id="IPR038696">
    <property type="entry name" value="IalB_sf"/>
</dbReference>
<dbReference type="Proteomes" id="UP001214043">
    <property type="component" value="Chromosome"/>
</dbReference>
<dbReference type="EMBL" id="CP118166">
    <property type="protein sequence ID" value="WDI30025.1"/>
    <property type="molecule type" value="Genomic_DNA"/>
</dbReference>
<sequence>MSRSTLPVVLAAISGLAVTGLSVTGAVAQQPEAKATFRDWSVFVREVDGEKICFAATEATDKSPKSVNHGDIFFLIATWASGAASEQPSLMTGYALNAKPEPTLRIGSDKWDMYVSENEAFIEESAEEDRLVRAMRRGADMRISALSQRGTATSYVISLRGVSAALDRAKAECQ</sequence>
<feature type="chain" id="PRO_5041952680" evidence="1">
    <location>
        <begin position="29"/>
        <end position="174"/>
    </location>
</feature>
<keyword evidence="1" id="KW-0732">Signal</keyword>
<dbReference type="AlphaFoldDB" id="A0AAF0CB57"/>
<dbReference type="Pfam" id="PF06776">
    <property type="entry name" value="IalB"/>
    <property type="match status" value="1"/>
</dbReference>
<dbReference type="Gene3D" id="2.60.40.1880">
    <property type="entry name" value="Invasion associated locus B (IalB) protein"/>
    <property type="match status" value="1"/>
</dbReference>
<proteinExistence type="predicted"/>
<name>A0AAF0CB57_9PROT</name>